<proteinExistence type="predicted"/>
<name>A0AC35GSH7_9BILA</name>
<sequence>MLSFMHYLFSAKLPQITIDTQENLKIQTPEEKYMIKSLAKNAEDNCFNGNVDAQLAAISSIRDMLYSKAAVVTIYKAVSICTSLCQNGSPKVIQTMNSLLKKLIQNSDPVIILLGLNAFFHAIKRPELISIVVDRYIVKHFVQLSKHSDKDVKMTAFIILAKIFERDFMKAAINFGIIKILPSFLASEETQLKKEAVNIIYKIVSNGSKDDIQALIRANTISNLCSILDCNNENLFGIVLSSLNGILQKSGKMSSDVSKILRESGSSEILKEFMENNHSLS</sequence>
<dbReference type="Proteomes" id="UP000887580">
    <property type="component" value="Unplaced"/>
</dbReference>
<organism evidence="1 2">
    <name type="scientific">Panagrolaimus sp. PS1159</name>
    <dbReference type="NCBI Taxonomy" id="55785"/>
    <lineage>
        <taxon>Eukaryota</taxon>
        <taxon>Metazoa</taxon>
        <taxon>Ecdysozoa</taxon>
        <taxon>Nematoda</taxon>
        <taxon>Chromadorea</taxon>
        <taxon>Rhabditida</taxon>
        <taxon>Tylenchina</taxon>
        <taxon>Panagrolaimomorpha</taxon>
        <taxon>Panagrolaimoidea</taxon>
        <taxon>Panagrolaimidae</taxon>
        <taxon>Panagrolaimus</taxon>
    </lineage>
</organism>
<protein>
    <submittedName>
        <fullName evidence="2">Clathrin/coatomer adaptor adaptin-like N-terminal domain-containing protein</fullName>
    </submittedName>
</protein>
<reference evidence="2" key="1">
    <citation type="submission" date="2022-11" db="UniProtKB">
        <authorList>
            <consortium name="WormBaseParasite"/>
        </authorList>
    </citation>
    <scope>IDENTIFICATION</scope>
</reference>
<accession>A0AC35GSH7</accession>
<dbReference type="WBParaSite" id="PS1159_v2.g786.t1">
    <property type="protein sequence ID" value="PS1159_v2.g786.t1"/>
    <property type="gene ID" value="PS1159_v2.g786"/>
</dbReference>
<evidence type="ECO:0000313" key="1">
    <source>
        <dbReference type="Proteomes" id="UP000887580"/>
    </source>
</evidence>
<evidence type="ECO:0000313" key="2">
    <source>
        <dbReference type="WBParaSite" id="PS1159_v2.g786.t1"/>
    </source>
</evidence>